<comment type="caution">
    <text evidence="1">The sequence shown here is derived from an EMBL/GenBank/DDBJ whole genome shotgun (WGS) entry which is preliminary data.</text>
</comment>
<dbReference type="Proteomes" id="UP000245119">
    <property type="component" value="Linkage Group LG6"/>
</dbReference>
<evidence type="ECO:0000313" key="2">
    <source>
        <dbReference type="Proteomes" id="UP000245119"/>
    </source>
</evidence>
<keyword evidence="2" id="KW-1185">Reference proteome</keyword>
<dbReference type="EMBL" id="PZQS01000006">
    <property type="protein sequence ID" value="PVD28937.1"/>
    <property type="molecule type" value="Genomic_DNA"/>
</dbReference>
<name>A0A2T7P687_POMCA</name>
<accession>A0A2T7P687</accession>
<reference evidence="1 2" key="1">
    <citation type="submission" date="2018-04" db="EMBL/GenBank/DDBJ databases">
        <title>The genome of golden apple snail Pomacea canaliculata provides insight into stress tolerance and invasive adaptation.</title>
        <authorList>
            <person name="Liu C."/>
            <person name="Liu B."/>
            <person name="Ren Y."/>
            <person name="Zhang Y."/>
            <person name="Wang H."/>
            <person name="Li S."/>
            <person name="Jiang F."/>
            <person name="Yin L."/>
            <person name="Zhang G."/>
            <person name="Qian W."/>
            <person name="Fan W."/>
        </authorList>
    </citation>
    <scope>NUCLEOTIDE SEQUENCE [LARGE SCALE GENOMIC DNA]</scope>
    <source>
        <strain evidence="1">SZHN2017</strain>
        <tissue evidence="1">Muscle</tissue>
    </source>
</reference>
<dbReference type="AlphaFoldDB" id="A0A2T7P687"/>
<sequence length="164" mass="18794">MSIPRTYLSTYPPISTPNTVFAGHMRCTQMSGGSACRQDTTTLQSCLERVEWVRIRREDLHLQQLPLKTHTRCRKQPSCGWSVPTSRHHRHPAAKIMGCNSARVPSDCDLSESRRHRYRQQRRGLRQLTILFTTTVCTACYAPLQQLHVHGRDRRVEARGGDEG</sequence>
<gene>
    <name evidence="1" type="ORF">C0Q70_11532</name>
</gene>
<protein>
    <submittedName>
        <fullName evidence="1">Uncharacterized protein</fullName>
    </submittedName>
</protein>
<proteinExistence type="predicted"/>
<organism evidence="1 2">
    <name type="scientific">Pomacea canaliculata</name>
    <name type="common">Golden apple snail</name>
    <dbReference type="NCBI Taxonomy" id="400727"/>
    <lineage>
        <taxon>Eukaryota</taxon>
        <taxon>Metazoa</taxon>
        <taxon>Spiralia</taxon>
        <taxon>Lophotrochozoa</taxon>
        <taxon>Mollusca</taxon>
        <taxon>Gastropoda</taxon>
        <taxon>Caenogastropoda</taxon>
        <taxon>Architaenioglossa</taxon>
        <taxon>Ampullarioidea</taxon>
        <taxon>Ampullariidae</taxon>
        <taxon>Pomacea</taxon>
    </lineage>
</organism>
<evidence type="ECO:0000313" key="1">
    <source>
        <dbReference type="EMBL" id="PVD28937.1"/>
    </source>
</evidence>